<name>A0A518G4N6_9BACT</name>
<proteinExistence type="predicted"/>
<protein>
    <submittedName>
        <fullName evidence="1">Uncharacterized protein</fullName>
    </submittedName>
</protein>
<dbReference type="Proteomes" id="UP000318017">
    <property type="component" value="Chromosome"/>
</dbReference>
<organism evidence="1 2">
    <name type="scientific">Aureliella helgolandensis</name>
    <dbReference type="NCBI Taxonomy" id="2527968"/>
    <lineage>
        <taxon>Bacteria</taxon>
        <taxon>Pseudomonadati</taxon>
        <taxon>Planctomycetota</taxon>
        <taxon>Planctomycetia</taxon>
        <taxon>Pirellulales</taxon>
        <taxon>Pirellulaceae</taxon>
        <taxon>Aureliella</taxon>
    </lineage>
</organism>
<accession>A0A518G4N6</accession>
<gene>
    <name evidence="1" type="ORF">Q31a_18430</name>
</gene>
<evidence type="ECO:0000313" key="1">
    <source>
        <dbReference type="EMBL" id="QDV23542.1"/>
    </source>
</evidence>
<keyword evidence="2" id="KW-1185">Reference proteome</keyword>
<sequence length="34" mass="3643">MGFGLEWPLGTTGFDFSGTRSDAVNIGFFVDTIS</sequence>
<evidence type="ECO:0000313" key="2">
    <source>
        <dbReference type="Proteomes" id="UP000318017"/>
    </source>
</evidence>
<reference evidence="1 2" key="1">
    <citation type="submission" date="2019-02" db="EMBL/GenBank/DDBJ databases">
        <title>Deep-cultivation of Planctomycetes and their phenomic and genomic characterization uncovers novel biology.</title>
        <authorList>
            <person name="Wiegand S."/>
            <person name="Jogler M."/>
            <person name="Boedeker C."/>
            <person name="Pinto D."/>
            <person name="Vollmers J."/>
            <person name="Rivas-Marin E."/>
            <person name="Kohn T."/>
            <person name="Peeters S.H."/>
            <person name="Heuer A."/>
            <person name="Rast P."/>
            <person name="Oberbeckmann S."/>
            <person name="Bunk B."/>
            <person name="Jeske O."/>
            <person name="Meyerdierks A."/>
            <person name="Storesund J.E."/>
            <person name="Kallscheuer N."/>
            <person name="Luecker S."/>
            <person name="Lage O.M."/>
            <person name="Pohl T."/>
            <person name="Merkel B.J."/>
            <person name="Hornburger P."/>
            <person name="Mueller R.-W."/>
            <person name="Bruemmer F."/>
            <person name="Labrenz M."/>
            <person name="Spormann A.M."/>
            <person name="Op den Camp H."/>
            <person name="Overmann J."/>
            <person name="Amann R."/>
            <person name="Jetten M.S.M."/>
            <person name="Mascher T."/>
            <person name="Medema M.H."/>
            <person name="Devos D.P."/>
            <person name="Kaster A.-K."/>
            <person name="Ovreas L."/>
            <person name="Rohde M."/>
            <person name="Galperin M.Y."/>
            <person name="Jogler C."/>
        </authorList>
    </citation>
    <scope>NUCLEOTIDE SEQUENCE [LARGE SCALE GENOMIC DNA]</scope>
    <source>
        <strain evidence="1 2">Q31a</strain>
    </source>
</reference>
<dbReference type="AlphaFoldDB" id="A0A518G4N6"/>
<dbReference type="KEGG" id="ahel:Q31a_18430"/>
<dbReference type="EMBL" id="CP036298">
    <property type="protein sequence ID" value="QDV23542.1"/>
    <property type="molecule type" value="Genomic_DNA"/>
</dbReference>